<keyword evidence="1" id="KW-1133">Transmembrane helix</keyword>
<accession>A0A5R9G3W6</accession>
<organism evidence="2 3">
    <name type="scientific">Streptomyces montanus</name>
    <dbReference type="NCBI Taxonomy" id="2580423"/>
    <lineage>
        <taxon>Bacteria</taxon>
        <taxon>Bacillati</taxon>
        <taxon>Actinomycetota</taxon>
        <taxon>Actinomycetes</taxon>
        <taxon>Kitasatosporales</taxon>
        <taxon>Streptomycetaceae</taxon>
        <taxon>Streptomyces</taxon>
    </lineage>
</organism>
<gene>
    <name evidence="2" type="ORF">FE633_10050</name>
</gene>
<comment type="caution">
    <text evidence="2">The sequence shown here is derived from an EMBL/GenBank/DDBJ whole genome shotgun (WGS) entry which is preliminary data.</text>
</comment>
<evidence type="ECO:0000313" key="2">
    <source>
        <dbReference type="EMBL" id="TLS46275.1"/>
    </source>
</evidence>
<dbReference type="AlphaFoldDB" id="A0A5R9G3W6"/>
<proteinExistence type="predicted"/>
<keyword evidence="1" id="KW-0472">Membrane</keyword>
<dbReference type="EMBL" id="VBZC01000009">
    <property type="protein sequence ID" value="TLS46275.1"/>
    <property type="molecule type" value="Genomic_DNA"/>
</dbReference>
<dbReference type="Proteomes" id="UP000305906">
    <property type="component" value="Unassembled WGS sequence"/>
</dbReference>
<evidence type="ECO:0000313" key="3">
    <source>
        <dbReference type="Proteomes" id="UP000305906"/>
    </source>
</evidence>
<reference evidence="2 3" key="1">
    <citation type="submission" date="2019-05" db="EMBL/GenBank/DDBJ databases">
        <title>Streptomyces sp. NEAU-C151, a novel actinomycete isolated from soil.</title>
        <authorList>
            <person name="Han L."/>
            <person name="Jiang H."/>
        </authorList>
    </citation>
    <scope>NUCLEOTIDE SEQUENCE [LARGE SCALE GENOMIC DNA]</scope>
    <source>
        <strain evidence="2 3">NEAU-C151</strain>
    </source>
</reference>
<feature type="transmembrane region" description="Helical" evidence="1">
    <location>
        <begin position="129"/>
        <end position="148"/>
    </location>
</feature>
<name>A0A5R9G3W6_9ACTN</name>
<evidence type="ECO:0000256" key="1">
    <source>
        <dbReference type="SAM" id="Phobius"/>
    </source>
</evidence>
<protein>
    <submittedName>
        <fullName evidence="2">Uncharacterized protein</fullName>
    </submittedName>
</protein>
<feature type="transmembrane region" description="Helical" evidence="1">
    <location>
        <begin position="236"/>
        <end position="258"/>
    </location>
</feature>
<keyword evidence="3" id="KW-1185">Reference proteome</keyword>
<feature type="transmembrane region" description="Helical" evidence="1">
    <location>
        <begin position="81"/>
        <end position="99"/>
    </location>
</feature>
<dbReference type="RefSeq" id="WP_138044772.1">
    <property type="nucleotide sequence ID" value="NZ_VBZC01000009.1"/>
</dbReference>
<feature type="transmembrane region" description="Helical" evidence="1">
    <location>
        <begin position="105"/>
        <end position="122"/>
    </location>
</feature>
<sequence length="274" mass="29361">MASEDEQSVDDMFAELPEDGRRTLEQIGMGLPELRRMAAGEGGMRQVRGILSEFTAKADPRQPGGDEGPAQRTAVWPWLRLLLAAVAGFVVCELSTLVLGGVLSLLVGVLCGVGVIFAALGTRESRGGLVLRWLMVAAYYVLIFVASYTTQEWYMQLRGVEQTVTITAPSHQWAHGTRQTYCRVRLPDGSVHQVFRNREDCADRVGAKSTAVVDSSGRFRPFLGSKSDIGDTAETAVSLGAAAVLVLAPAGAVAMGRVPPVRRSRNDRASGTAA</sequence>
<keyword evidence="1" id="KW-0812">Transmembrane</keyword>